<dbReference type="RefSeq" id="WP_208244275.1">
    <property type="nucleotide sequence ID" value="NZ_JAGEPF010000015.1"/>
</dbReference>
<dbReference type="InterPro" id="IPR050564">
    <property type="entry name" value="F420-G6PD/mer"/>
</dbReference>
<keyword evidence="1 3" id="KW-0560">Oxidoreductase</keyword>
<dbReference type="InterPro" id="IPR036661">
    <property type="entry name" value="Luciferase-like_sf"/>
</dbReference>
<dbReference type="EMBL" id="JAGEPF010000015">
    <property type="protein sequence ID" value="MBO2460911.1"/>
    <property type="molecule type" value="Genomic_DNA"/>
</dbReference>
<dbReference type="Proteomes" id="UP000680206">
    <property type="component" value="Unassembled WGS sequence"/>
</dbReference>
<evidence type="ECO:0000313" key="3">
    <source>
        <dbReference type="EMBL" id="MBO2460911.1"/>
    </source>
</evidence>
<dbReference type="SUPFAM" id="SSF51679">
    <property type="entry name" value="Bacterial luciferase-like"/>
    <property type="match status" value="1"/>
</dbReference>
<protein>
    <submittedName>
        <fullName evidence="3">TIGR03557 family F420-dependent LLM class oxidoreductase</fullName>
        <ecNumber evidence="3">1.-.-.-</ecNumber>
    </submittedName>
</protein>
<dbReference type="InterPro" id="IPR019945">
    <property type="entry name" value="F420_G6P_DH-rel"/>
</dbReference>
<reference evidence="3 4" key="1">
    <citation type="submission" date="2021-03" db="EMBL/GenBank/DDBJ databases">
        <title>Actinomadura violae sp. nov., isolated from lichen in Thailand.</title>
        <authorList>
            <person name="Kanchanasin P."/>
            <person name="Saeng-In P."/>
            <person name="Phongsopitanun W."/>
            <person name="Yuki M."/>
            <person name="Kudo T."/>
            <person name="Ohkuma M."/>
            <person name="Tanasupawat S."/>
        </authorList>
    </citation>
    <scope>NUCLEOTIDE SEQUENCE [LARGE SCALE GENOMIC DNA]</scope>
    <source>
        <strain evidence="3 4">LCR2-06</strain>
    </source>
</reference>
<gene>
    <name evidence="3" type="ORF">J4709_25325</name>
</gene>
<dbReference type="Gene3D" id="3.20.20.30">
    <property type="entry name" value="Luciferase-like domain"/>
    <property type="match status" value="1"/>
</dbReference>
<feature type="domain" description="Luciferase-like" evidence="2">
    <location>
        <begin position="3"/>
        <end position="290"/>
    </location>
</feature>
<dbReference type="NCBIfam" id="TIGR03557">
    <property type="entry name" value="F420_G6P_family"/>
    <property type="match status" value="1"/>
</dbReference>
<comment type="caution">
    <text evidence="3">The sequence shown here is derived from an EMBL/GenBank/DDBJ whole genome shotgun (WGS) entry which is preliminary data.</text>
</comment>
<dbReference type="GO" id="GO:0016491">
    <property type="term" value="F:oxidoreductase activity"/>
    <property type="evidence" value="ECO:0007669"/>
    <property type="project" value="UniProtKB-KW"/>
</dbReference>
<name>A0ABS3RWA0_9ACTN</name>
<organism evidence="3 4">
    <name type="scientific">Actinomadura violacea</name>
    <dbReference type="NCBI Taxonomy" id="2819934"/>
    <lineage>
        <taxon>Bacteria</taxon>
        <taxon>Bacillati</taxon>
        <taxon>Actinomycetota</taxon>
        <taxon>Actinomycetes</taxon>
        <taxon>Streptosporangiales</taxon>
        <taxon>Thermomonosporaceae</taxon>
        <taxon>Actinomadura</taxon>
    </lineage>
</organism>
<dbReference type="Pfam" id="PF00296">
    <property type="entry name" value="Bac_luciferase"/>
    <property type="match status" value="1"/>
</dbReference>
<keyword evidence="4" id="KW-1185">Reference proteome</keyword>
<dbReference type="CDD" id="cd01097">
    <property type="entry name" value="Tetrahydromethanopterin_reductase"/>
    <property type="match status" value="1"/>
</dbReference>
<dbReference type="InterPro" id="IPR011251">
    <property type="entry name" value="Luciferase-like_dom"/>
</dbReference>
<evidence type="ECO:0000256" key="1">
    <source>
        <dbReference type="ARBA" id="ARBA00023002"/>
    </source>
</evidence>
<evidence type="ECO:0000259" key="2">
    <source>
        <dbReference type="Pfam" id="PF00296"/>
    </source>
</evidence>
<dbReference type="PANTHER" id="PTHR43244">
    <property type="match status" value="1"/>
</dbReference>
<dbReference type="PANTHER" id="PTHR43244:SF1">
    <property type="entry name" value="5,10-METHYLENETETRAHYDROMETHANOPTERIN REDUCTASE"/>
    <property type="match status" value="1"/>
</dbReference>
<evidence type="ECO:0000313" key="4">
    <source>
        <dbReference type="Proteomes" id="UP000680206"/>
    </source>
</evidence>
<sequence length="318" mass="35027">MTRFGYFLSSEEHLPGELVRQARLAEQAGFEALWISDHFHPWLDVQGQASFVWSVVGAISQVTSLPIGTAVTCPLVRTHPAIVAQAAATSALLTGGRFTLGVGTGEFLNEHIIDSRWPPAAERLDMLEEAVALMRRLFTGKLVTHRGEHYRLDTARLYSVPDEPPPIYMSGFGTKATTLAGRIADGFICMMPDADLVKVFRDSGGEGKRVQGGLKACWAPDEAQARATALRLWASDYLPGEANQLLPQPRQFRQLAELVTEDMVAERVPCGPDPEVHARALRAYADAGYQDVFVTQIGPEQDGFFDFYSREVLPRVRG</sequence>
<proteinExistence type="predicted"/>
<accession>A0ABS3RWA0</accession>
<dbReference type="EC" id="1.-.-.-" evidence="3"/>